<feature type="domain" description="VOC" evidence="3">
    <location>
        <begin position="140"/>
        <end position="259"/>
    </location>
</feature>
<gene>
    <name evidence="5" type="primary">8234661</name>
    <name evidence="4" type="ORF">Phum_PHUM556400</name>
</gene>
<dbReference type="PANTHER" id="PTHR46466">
    <property type="entry name" value="GLYOXALASE DOMAIN-CONTAINING PROTEIN 4"/>
    <property type="match status" value="1"/>
</dbReference>
<dbReference type="Pfam" id="PF21207">
    <property type="entry name" value="GLOD4_N"/>
    <property type="match status" value="1"/>
</dbReference>
<dbReference type="GeneID" id="8234661"/>
<dbReference type="CDD" id="cd08358">
    <property type="entry name" value="GLOD4_N"/>
    <property type="match status" value="1"/>
</dbReference>
<dbReference type="STRING" id="121224.E0W0I6"/>
<dbReference type="PROSITE" id="PS51819">
    <property type="entry name" value="VOC"/>
    <property type="match status" value="2"/>
</dbReference>
<dbReference type="KEGG" id="phu:Phum_PHUM556400"/>
<keyword evidence="6" id="KW-1185">Reference proteome</keyword>
<name>E0W0I6_PEDHC</name>
<dbReference type="EMBL" id="DS235860">
    <property type="protein sequence ID" value="EEB19142.1"/>
    <property type="molecule type" value="Genomic_DNA"/>
</dbReference>
<dbReference type="FunCoup" id="E0W0I6">
    <property type="interactions" value="1219"/>
</dbReference>
<reference evidence="4" key="1">
    <citation type="submission" date="2007-04" db="EMBL/GenBank/DDBJ databases">
        <title>Annotation of Pediculus humanus corporis strain USDA.</title>
        <authorList>
            <person name="Kirkness E."/>
            <person name="Hannick L."/>
            <person name="Hass B."/>
            <person name="Bruggner R."/>
            <person name="Lawson D."/>
            <person name="Bidwell S."/>
            <person name="Joardar V."/>
            <person name="Caler E."/>
            <person name="Walenz B."/>
            <person name="Inman J."/>
            <person name="Schobel S."/>
            <person name="Galinsky K."/>
            <person name="Amedeo P."/>
            <person name="Strausberg R."/>
        </authorList>
    </citation>
    <scope>NUCLEOTIDE SEQUENCE</scope>
    <source>
        <strain evidence="4">USDA</strain>
    </source>
</reference>
<proteinExistence type="inferred from homology"/>
<dbReference type="InterPro" id="IPR029068">
    <property type="entry name" value="Glyas_Bleomycin-R_OHBP_Dase"/>
</dbReference>
<evidence type="ECO:0000256" key="2">
    <source>
        <dbReference type="ARBA" id="ARBA00022737"/>
    </source>
</evidence>
<dbReference type="PANTHER" id="PTHR46466:SF1">
    <property type="entry name" value="GLYOXALASE DOMAIN-CONTAINING PROTEIN 4"/>
    <property type="match status" value="1"/>
</dbReference>
<protein>
    <submittedName>
        <fullName evidence="4 5">Lactoylglutathione lyase, putative</fullName>
    </submittedName>
</protein>
<dbReference type="OrthoDB" id="1545884at2759"/>
<dbReference type="InterPro" id="IPR059155">
    <property type="entry name" value="GLOD4_dom"/>
</dbReference>
<dbReference type="InParanoid" id="E0W0I6"/>
<dbReference type="GO" id="GO:0016829">
    <property type="term" value="F:lyase activity"/>
    <property type="evidence" value="ECO:0007669"/>
    <property type="project" value="UniProtKB-KW"/>
</dbReference>
<dbReference type="AlphaFoldDB" id="E0W0I6"/>
<evidence type="ECO:0000259" key="3">
    <source>
        <dbReference type="PROSITE" id="PS51819"/>
    </source>
</evidence>
<keyword evidence="2" id="KW-0677">Repeat</keyword>
<dbReference type="OMA" id="CDAECNG"/>
<dbReference type="Gene3D" id="3.10.180.10">
    <property type="entry name" value="2,3-Dihydroxybiphenyl 1,2-Dioxygenase, domain 1"/>
    <property type="match status" value="2"/>
</dbReference>
<dbReference type="SUPFAM" id="SSF54593">
    <property type="entry name" value="Glyoxalase/Bleomycin resistance protein/Dihydroxybiphenyl dioxygenase"/>
    <property type="match status" value="2"/>
</dbReference>
<dbReference type="EnsemblMetazoa" id="PHUM556400-RA">
    <property type="protein sequence ID" value="PHUM556400-PA"/>
    <property type="gene ID" value="PHUM556400"/>
</dbReference>
<dbReference type="Proteomes" id="UP000009046">
    <property type="component" value="Unassembled WGS sequence"/>
</dbReference>
<evidence type="ECO:0000256" key="1">
    <source>
        <dbReference type="ARBA" id="ARBA00010363"/>
    </source>
</evidence>
<reference evidence="5" key="3">
    <citation type="submission" date="2021-02" db="UniProtKB">
        <authorList>
            <consortium name="EnsemblMetazoa"/>
        </authorList>
    </citation>
    <scope>IDENTIFICATION</scope>
    <source>
        <strain evidence="5">USDA</strain>
    </source>
</reference>
<reference evidence="4" key="2">
    <citation type="submission" date="2007-04" db="EMBL/GenBank/DDBJ databases">
        <title>The genome of the human body louse.</title>
        <authorList>
            <consortium name="The Human Body Louse Genome Consortium"/>
            <person name="Kirkness E."/>
            <person name="Walenz B."/>
            <person name="Hass B."/>
            <person name="Bruggner R."/>
            <person name="Strausberg R."/>
        </authorList>
    </citation>
    <scope>NUCLEOTIDE SEQUENCE</scope>
    <source>
        <strain evidence="4">USDA</strain>
    </source>
</reference>
<dbReference type="RefSeq" id="XP_002431880.1">
    <property type="nucleotide sequence ID" value="XM_002431835.1"/>
</dbReference>
<feature type="domain" description="VOC" evidence="3">
    <location>
        <begin position="8"/>
        <end position="132"/>
    </location>
</feature>
<dbReference type="InterPro" id="IPR037523">
    <property type="entry name" value="VOC_core"/>
</dbReference>
<dbReference type="VEuPathDB" id="VectorBase:PHUM556400"/>
<dbReference type="InterPro" id="IPR043194">
    <property type="entry name" value="GLOD4_C"/>
</dbReference>
<dbReference type="eggNOG" id="KOG2943">
    <property type="taxonomic scope" value="Eukaryota"/>
</dbReference>
<dbReference type="HOGENOM" id="CLU_044479_0_0_1"/>
<dbReference type="CTD" id="8234661"/>
<dbReference type="Pfam" id="PF21701">
    <property type="entry name" value="GLOD4_C"/>
    <property type="match status" value="1"/>
</dbReference>
<dbReference type="EMBL" id="AAZO01006763">
    <property type="status" value="NOT_ANNOTATED_CDS"/>
    <property type="molecule type" value="Genomic_DNA"/>
</dbReference>
<comment type="similarity">
    <text evidence="1">Belongs to the glyoxalase I family.</text>
</comment>
<dbReference type="CDD" id="cd16357">
    <property type="entry name" value="GLOD4_C"/>
    <property type="match status" value="1"/>
</dbReference>
<evidence type="ECO:0000313" key="6">
    <source>
        <dbReference type="Proteomes" id="UP000009046"/>
    </source>
</evidence>
<accession>E0W0I6</accession>
<sequence>MALSLNGRALHFVFKVADRAATARFYRDLLGMKVLRHEEFKEGCEAACNGLYDNRWSKTMIGYGPEDSHFVIELTYNYGVKSYEKGNDFLGITIRSSEIIKRAKEMNWAMEEAHGNFVLEAPGGYKYNIINEPQPQNKDPVEKVTLASSNLEKTVKYWNGILGMKIINKTDKTVSFSFGENQCVLEFKDIGGPVNHALAYGRIAFSVPKASLPAIQSRMESEKQTILKPLISLDTPGKATVTVVILADPDNHEICFVDDESFRQLSQVDPKGDADLNKYMRVDRS</sequence>
<evidence type="ECO:0000313" key="4">
    <source>
        <dbReference type="EMBL" id="EEB19142.1"/>
    </source>
</evidence>
<dbReference type="InterPro" id="IPR043193">
    <property type="entry name" value="GLOD4"/>
</dbReference>
<organism>
    <name type="scientific">Pediculus humanus subsp. corporis</name>
    <name type="common">Body louse</name>
    <dbReference type="NCBI Taxonomy" id="121224"/>
    <lineage>
        <taxon>Eukaryota</taxon>
        <taxon>Metazoa</taxon>
        <taxon>Ecdysozoa</taxon>
        <taxon>Arthropoda</taxon>
        <taxon>Hexapoda</taxon>
        <taxon>Insecta</taxon>
        <taxon>Pterygota</taxon>
        <taxon>Neoptera</taxon>
        <taxon>Paraneoptera</taxon>
        <taxon>Psocodea</taxon>
        <taxon>Troctomorpha</taxon>
        <taxon>Phthiraptera</taxon>
        <taxon>Anoplura</taxon>
        <taxon>Pediculidae</taxon>
        <taxon>Pediculus</taxon>
    </lineage>
</organism>
<keyword evidence="4" id="KW-0456">Lyase</keyword>
<evidence type="ECO:0000313" key="5">
    <source>
        <dbReference type="EnsemblMetazoa" id="PHUM556400-PA"/>
    </source>
</evidence>